<organism evidence="1 2">
    <name type="scientific">Desulfonatronospira thiodismutans ASO3-1</name>
    <dbReference type="NCBI Taxonomy" id="555779"/>
    <lineage>
        <taxon>Bacteria</taxon>
        <taxon>Pseudomonadati</taxon>
        <taxon>Thermodesulfobacteriota</taxon>
        <taxon>Desulfovibrionia</taxon>
        <taxon>Desulfovibrionales</taxon>
        <taxon>Desulfonatronovibrionaceae</taxon>
        <taxon>Desulfonatronospira</taxon>
    </lineage>
</organism>
<keyword evidence="2" id="KW-1185">Reference proteome</keyword>
<dbReference type="InterPro" id="IPR010836">
    <property type="entry name" value="SapC"/>
</dbReference>
<accession>D6SLL8</accession>
<dbReference type="eggNOG" id="COG1262">
    <property type="taxonomic scope" value="Bacteria"/>
</dbReference>
<evidence type="ECO:0000313" key="1">
    <source>
        <dbReference type="EMBL" id="EFI35579.1"/>
    </source>
</evidence>
<name>D6SLL8_9BACT</name>
<dbReference type="AlphaFoldDB" id="D6SLL8"/>
<dbReference type="Pfam" id="PF07277">
    <property type="entry name" value="SapC"/>
    <property type="match status" value="1"/>
</dbReference>
<evidence type="ECO:0000313" key="2">
    <source>
        <dbReference type="Proteomes" id="UP000005496"/>
    </source>
</evidence>
<proteinExistence type="predicted"/>
<dbReference type="OrthoDB" id="9806524at2"/>
<comment type="caution">
    <text evidence="1">The sequence shown here is derived from an EMBL/GenBank/DDBJ whole genome shotgun (WGS) entry which is preliminary data.</text>
</comment>
<reference evidence="1" key="1">
    <citation type="submission" date="2010-05" db="EMBL/GenBank/DDBJ databases">
        <title>The draft genome of Desulfonatronospira thiodismutans ASO3-1.</title>
        <authorList>
            <consortium name="US DOE Joint Genome Institute (JGI-PGF)"/>
            <person name="Lucas S."/>
            <person name="Copeland A."/>
            <person name="Lapidus A."/>
            <person name="Cheng J.-F."/>
            <person name="Bruce D."/>
            <person name="Goodwin L."/>
            <person name="Pitluck S."/>
            <person name="Chertkov O."/>
            <person name="Brettin T."/>
            <person name="Detter J.C."/>
            <person name="Han C."/>
            <person name="Land M.L."/>
            <person name="Hauser L."/>
            <person name="Kyrpides N."/>
            <person name="Mikhailova N."/>
            <person name="Muyzer G."/>
            <person name="Woyke T."/>
        </authorList>
    </citation>
    <scope>NUCLEOTIDE SEQUENCE [LARGE SCALE GENOMIC DNA]</scope>
    <source>
        <strain evidence="1">ASO3-1</strain>
    </source>
</reference>
<dbReference type="Proteomes" id="UP000005496">
    <property type="component" value="Unassembled WGS sequence"/>
</dbReference>
<sequence>MKPITPKTHADKRWQKPSSYSFARQSALVPLALLDLSRAVMEMPIVLFRQKGEYHLAALLGQKKNKNLFVDSDGKWQGQYVPMLLKCYPFRMVQDKEGRYILCVDEESGLVGDKGSKFIDDEGKPTQKVQAIGKFLQQAEQSRMAAVKACKVLDDCDLIKADPKMPGLYGIDKKKLGQLPEESLPDLHKSWALFLAHCQMISQQHLKKLERMSEQDVDFDEIDWEKIKI</sequence>
<dbReference type="RefSeq" id="WP_008868708.1">
    <property type="nucleotide sequence ID" value="NZ_ACJN02000001.1"/>
</dbReference>
<dbReference type="EMBL" id="ACJN02000001">
    <property type="protein sequence ID" value="EFI35579.1"/>
    <property type="molecule type" value="Genomic_DNA"/>
</dbReference>
<protein>
    <submittedName>
        <fullName evidence="1">SapC family protein</fullName>
    </submittedName>
</protein>
<gene>
    <name evidence="1" type="ORF">Dthio_PD3005</name>
</gene>